<dbReference type="SUPFAM" id="SSF54211">
    <property type="entry name" value="Ribosomal protein S5 domain 2-like"/>
    <property type="match status" value="1"/>
</dbReference>
<evidence type="ECO:0000313" key="5">
    <source>
        <dbReference type="EMBL" id="GEN64338.1"/>
    </source>
</evidence>
<dbReference type="PROSITE" id="PS50051">
    <property type="entry name" value="MCM_2"/>
    <property type="match status" value="1"/>
</dbReference>
<dbReference type="Proteomes" id="UP000321746">
    <property type="component" value="Unassembled WGS sequence"/>
</dbReference>
<evidence type="ECO:0000256" key="1">
    <source>
        <dbReference type="ARBA" id="ARBA00006354"/>
    </source>
</evidence>
<name>A0A511XN16_9PROT</name>
<dbReference type="Pfam" id="PF13541">
    <property type="entry name" value="ChlI"/>
    <property type="match status" value="1"/>
</dbReference>
<comment type="similarity">
    <text evidence="1">Belongs to the Mg-chelatase subunits D/I family. ComM subfamily.</text>
</comment>
<reference evidence="5 6" key="1">
    <citation type="submission" date="2019-07" db="EMBL/GenBank/DDBJ databases">
        <title>Whole genome shotgun sequence of Acetobacter oeni NBRC 105207.</title>
        <authorList>
            <person name="Hosoyama A."/>
            <person name="Uohara A."/>
            <person name="Ohji S."/>
            <person name="Ichikawa N."/>
        </authorList>
    </citation>
    <scope>NUCLEOTIDE SEQUENCE [LARGE SCALE GENOMIC DNA]</scope>
    <source>
        <strain evidence="5 6">NBRC 105207</strain>
    </source>
</reference>
<gene>
    <name evidence="5" type="ORF">AOE01nite_25620</name>
</gene>
<evidence type="ECO:0000313" key="6">
    <source>
        <dbReference type="Proteomes" id="UP000321746"/>
    </source>
</evidence>
<dbReference type="Pfam" id="PF01078">
    <property type="entry name" value="Mg_chelatase"/>
    <property type="match status" value="1"/>
</dbReference>
<comment type="caution">
    <text evidence="5">The sequence shown here is derived from an EMBL/GenBank/DDBJ whole genome shotgun (WGS) entry which is preliminary data.</text>
</comment>
<dbReference type="InterPro" id="IPR001208">
    <property type="entry name" value="MCM_dom"/>
</dbReference>
<feature type="domain" description="MCM C-terminal AAA(+) ATPase" evidence="4">
    <location>
        <begin position="289"/>
        <end position="384"/>
    </location>
</feature>
<dbReference type="PANTHER" id="PTHR32039:SF7">
    <property type="entry name" value="COMPETENCE PROTEIN COMM"/>
    <property type="match status" value="1"/>
</dbReference>
<dbReference type="RefSeq" id="WP_146890648.1">
    <property type="nucleotide sequence ID" value="NZ_BJYG01000039.1"/>
</dbReference>
<dbReference type="NCBIfam" id="TIGR00368">
    <property type="entry name" value="YifB family Mg chelatase-like AAA ATPase"/>
    <property type="match status" value="1"/>
</dbReference>
<dbReference type="EMBL" id="BJYG01000039">
    <property type="protein sequence ID" value="GEN64338.1"/>
    <property type="molecule type" value="Genomic_DNA"/>
</dbReference>
<keyword evidence="6" id="KW-1185">Reference proteome</keyword>
<evidence type="ECO:0000256" key="3">
    <source>
        <dbReference type="ARBA" id="ARBA00022840"/>
    </source>
</evidence>
<dbReference type="Gene3D" id="3.30.230.10">
    <property type="match status" value="1"/>
</dbReference>
<dbReference type="Pfam" id="PF13335">
    <property type="entry name" value="Mg_chelatase_C"/>
    <property type="match status" value="1"/>
</dbReference>
<dbReference type="InterPro" id="IPR027417">
    <property type="entry name" value="P-loop_NTPase"/>
</dbReference>
<dbReference type="AlphaFoldDB" id="A0A511XN16"/>
<dbReference type="SMART" id="SM00382">
    <property type="entry name" value="AAA"/>
    <property type="match status" value="1"/>
</dbReference>
<dbReference type="SUPFAM" id="SSF52540">
    <property type="entry name" value="P-loop containing nucleoside triphosphate hydrolases"/>
    <property type="match status" value="1"/>
</dbReference>
<dbReference type="InterPro" id="IPR000523">
    <property type="entry name" value="Mg_chelatse_chII-like_cat_dom"/>
</dbReference>
<dbReference type="InterPro" id="IPR014721">
    <property type="entry name" value="Ribsml_uS5_D2-typ_fold_subgr"/>
</dbReference>
<dbReference type="GO" id="GO:0003677">
    <property type="term" value="F:DNA binding"/>
    <property type="evidence" value="ECO:0007669"/>
    <property type="project" value="InterPro"/>
</dbReference>
<proteinExistence type="inferred from homology"/>
<dbReference type="PANTHER" id="PTHR32039">
    <property type="entry name" value="MAGNESIUM-CHELATASE SUBUNIT CHLI"/>
    <property type="match status" value="1"/>
</dbReference>
<dbReference type="InterPro" id="IPR020568">
    <property type="entry name" value="Ribosomal_Su5_D2-typ_SF"/>
</dbReference>
<dbReference type="OrthoDB" id="9813147at2"/>
<dbReference type="Gene3D" id="3.40.50.300">
    <property type="entry name" value="P-loop containing nucleotide triphosphate hydrolases"/>
    <property type="match status" value="1"/>
</dbReference>
<keyword evidence="3" id="KW-0067">ATP-binding</keyword>
<evidence type="ECO:0000259" key="4">
    <source>
        <dbReference type="PROSITE" id="PS50051"/>
    </source>
</evidence>
<dbReference type="InterPro" id="IPR003593">
    <property type="entry name" value="AAA+_ATPase"/>
</dbReference>
<evidence type="ECO:0000256" key="2">
    <source>
        <dbReference type="ARBA" id="ARBA00022741"/>
    </source>
</evidence>
<dbReference type="GO" id="GO:0005524">
    <property type="term" value="F:ATP binding"/>
    <property type="evidence" value="ECO:0007669"/>
    <property type="project" value="UniProtKB-KW"/>
</dbReference>
<protein>
    <submittedName>
        <fullName evidence="5">ATPase AAA</fullName>
    </submittedName>
</protein>
<dbReference type="InterPro" id="IPR025158">
    <property type="entry name" value="Mg_chelat-rel_C"/>
</dbReference>
<dbReference type="InterPro" id="IPR004482">
    <property type="entry name" value="Mg_chelat-rel"/>
</dbReference>
<organism evidence="5 6">
    <name type="scientific">Acetobacter oeni</name>
    <dbReference type="NCBI Taxonomy" id="304077"/>
    <lineage>
        <taxon>Bacteria</taxon>
        <taxon>Pseudomonadati</taxon>
        <taxon>Pseudomonadota</taxon>
        <taxon>Alphaproteobacteria</taxon>
        <taxon>Acetobacterales</taxon>
        <taxon>Acetobacteraceae</taxon>
        <taxon>Acetobacter</taxon>
    </lineage>
</organism>
<sequence length="498" mass="52930">MINTRVRSFTFSGIEAIPVWVEVQIANGLPAFLIVGLPDKAVGEARERVRAALTSMGLALPPKRILVNLVPADLLKEGSHFDLPIALAVLAAMEILPIEELGRYAVLGELSLDGRLNRVAGVISASMMAATMKLGLICPAVQGVEALYGGTRDILAAPDLTALLNHFRGRQLLTTPDFPLPKEQPLVGPDMADVKGMEVARRALEIAAAGGHSLLMSGPPGSGKSMLAARLPGLLPNLTPEESLAVTRIYSAAGLVAEGGPIQRPPFREPHHSASQPALVGGGVRAKPGEISLAHRGVLFLDELPEFSRQALESLRQPLETGQTTIARAAAHVTYPARFQLVAAMNPCRCGYLGDASRECRKAPRCGEDYLGRLSGPLLDRIDLWVSVQPLSPLDMMVAPAGESSRTIATRVLSARLRQHLRGQDVRNSEAAPDGFELDAGAKGVLAEAARKLRLSARGFTRLLRVARTIADLDGSDGIQAAHVAEAVGFRHRSYAGG</sequence>
<keyword evidence="2" id="KW-0547">Nucleotide-binding</keyword>
<dbReference type="InterPro" id="IPR045006">
    <property type="entry name" value="CHLI-like"/>
</dbReference>
<accession>A0A511XN16</accession>